<accession>A0ABW0ECY5</accession>
<dbReference type="Proteomes" id="UP001596161">
    <property type="component" value="Unassembled WGS sequence"/>
</dbReference>
<name>A0ABW0ECY5_9BACT</name>
<gene>
    <name evidence="1" type="ORF">ACFPIB_07540</name>
</gene>
<dbReference type="EMBL" id="JBHSKT010000003">
    <property type="protein sequence ID" value="MFC5270455.1"/>
    <property type="molecule type" value="Genomic_DNA"/>
</dbReference>
<protein>
    <recommendedName>
        <fullName evidence="3">STAS/SEC14 domain-containing protein</fullName>
    </recommendedName>
</protein>
<proteinExistence type="predicted"/>
<reference evidence="2" key="1">
    <citation type="journal article" date="2019" name="Int. J. Syst. Evol. Microbiol.">
        <title>The Global Catalogue of Microorganisms (GCM) 10K type strain sequencing project: providing services to taxonomists for standard genome sequencing and annotation.</title>
        <authorList>
            <consortium name="The Broad Institute Genomics Platform"/>
            <consortium name="The Broad Institute Genome Sequencing Center for Infectious Disease"/>
            <person name="Wu L."/>
            <person name="Ma J."/>
        </authorList>
    </citation>
    <scope>NUCLEOTIDE SEQUENCE [LARGE SCALE GENOMIC DNA]</scope>
    <source>
        <strain evidence="2">KACC 12602</strain>
    </source>
</reference>
<dbReference type="RefSeq" id="WP_378016824.1">
    <property type="nucleotide sequence ID" value="NZ_JBHSKT010000003.1"/>
</dbReference>
<organism evidence="1 2">
    <name type="scientific">Adhaeribacter terreus</name>
    <dbReference type="NCBI Taxonomy" id="529703"/>
    <lineage>
        <taxon>Bacteria</taxon>
        <taxon>Pseudomonadati</taxon>
        <taxon>Bacteroidota</taxon>
        <taxon>Cytophagia</taxon>
        <taxon>Cytophagales</taxon>
        <taxon>Hymenobacteraceae</taxon>
        <taxon>Adhaeribacter</taxon>
    </lineage>
</organism>
<evidence type="ECO:0000313" key="1">
    <source>
        <dbReference type="EMBL" id="MFC5270455.1"/>
    </source>
</evidence>
<evidence type="ECO:0000313" key="2">
    <source>
        <dbReference type="Proteomes" id="UP001596161"/>
    </source>
</evidence>
<comment type="caution">
    <text evidence="1">The sequence shown here is derived from an EMBL/GenBank/DDBJ whole genome shotgun (WGS) entry which is preliminary data.</text>
</comment>
<sequence length="144" mass="16770">MKEIYYETGHVCIWYDLSQSLGSASWFGSLSSADFREAFLKCTELITEKRLKNWLADNRKMEMMSQEDQSWVALMAPTILNSGLKKMATVVSEDIFHHMAIVDLFDKASGELTFQNHYFQNPNEALKWLDCEIPVNEKQQFLQF</sequence>
<keyword evidence="2" id="KW-1185">Reference proteome</keyword>
<evidence type="ECO:0008006" key="3">
    <source>
        <dbReference type="Google" id="ProtNLM"/>
    </source>
</evidence>